<keyword evidence="4 9" id="KW-0762">Sugar transport</keyword>
<evidence type="ECO:0000256" key="1">
    <source>
        <dbReference type="ARBA" id="ARBA00004496"/>
    </source>
</evidence>
<keyword evidence="6" id="KW-0598">Phosphotransferase system</keyword>
<evidence type="ECO:0000256" key="3">
    <source>
        <dbReference type="ARBA" id="ARBA00022490"/>
    </source>
</evidence>
<feature type="domain" description="PTS EIIB type-4" evidence="8">
    <location>
        <begin position="1"/>
        <end position="163"/>
    </location>
</feature>
<dbReference type="Pfam" id="PF03830">
    <property type="entry name" value="PTSIIB_sorb"/>
    <property type="match status" value="1"/>
</dbReference>
<dbReference type="AlphaFoldDB" id="A0A921GFH6"/>
<evidence type="ECO:0000256" key="4">
    <source>
        <dbReference type="ARBA" id="ARBA00022597"/>
    </source>
</evidence>
<comment type="subcellular location">
    <subcellularLocation>
        <location evidence="1">Cytoplasm</location>
    </subcellularLocation>
</comment>
<evidence type="ECO:0000313" key="9">
    <source>
        <dbReference type="EMBL" id="HJF44914.1"/>
    </source>
</evidence>
<evidence type="ECO:0000256" key="5">
    <source>
        <dbReference type="ARBA" id="ARBA00022679"/>
    </source>
</evidence>
<keyword evidence="2" id="KW-0813">Transport</keyword>
<dbReference type="InterPro" id="IPR036667">
    <property type="entry name" value="PTS_IIB_sorbose-sp_sf"/>
</dbReference>
<keyword evidence="5" id="KW-0808">Transferase</keyword>
<evidence type="ECO:0000256" key="6">
    <source>
        <dbReference type="ARBA" id="ARBA00022683"/>
    </source>
</evidence>
<dbReference type="EMBL" id="DYWQ01000061">
    <property type="protein sequence ID" value="HJF44914.1"/>
    <property type="molecule type" value="Genomic_DNA"/>
</dbReference>
<evidence type="ECO:0000256" key="2">
    <source>
        <dbReference type="ARBA" id="ARBA00022448"/>
    </source>
</evidence>
<evidence type="ECO:0000256" key="7">
    <source>
        <dbReference type="ARBA" id="ARBA00022777"/>
    </source>
</evidence>
<proteinExistence type="predicted"/>
<dbReference type="Gene3D" id="3.40.35.10">
    <property type="entry name" value="Phosphotransferase system, sorbose subfamily IIB component"/>
    <property type="match status" value="1"/>
</dbReference>
<evidence type="ECO:0000259" key="8">
    <source>
        <dbReference type="PROSITE" id="PS51101"/>
    </source>
</evidence>
<dbReference type="RefSeq" id="WP_075279142.1">
    <property type="nucleotide sequence ID" value="NZ_CAUWLO010000001.1"/>
</dbReference>
<dbReference type="GO" id="GO:0016301">
    <property type="term" value="F:kinase activity"/>
    <property type="evidence" value="ECO:0007669"/>
    <property type="project" value="UniProtKB-KW"/>
</dbReference>
<reference evidence="9" key="2">
    <citation type="submission" date="2021-09" db="EMBL/GenBank/DDBJ databases">
        <authorList>
            <person name="Gilroy R."/>
        </authorList>
    </citation>
    <scope>NUCLEOTIDE SEQUENCE</scope>
    <source>
        <strain evidence="9">CHK124-7917</strain>
    </source>
</reference>
<comment type="caution">
    <text evidence="9">The sequence shown here is derived from an EMBL/GenBank/DDBJ whole genome shotgun (WGS) entry which is preliminary data.</text>
</comment>
<dbReference type="Proteomes" id="UP000697330">
    <property type="component" value="Unassembled WGS sequence"/>
</dbReference>
<dbReference type="InterPro" id="IPR004720">
    <property type="entry name" value="PTS_IIB_sorbose-sp"/>
</dbReference>
<keyword evidence="7" id="KW-0418">Kinase</keyword>
<accession>A0A921GFH6</accession>
<dbReference type="PROSITE" id="PS51101">
    <property type="entry name" value="PTS_EIIB_TYPE_4"/>
    <property type="match status" value="1"/>
</dbReference>
<evidence type="ECO:0000313" key="10">
    <source>
        <dbReference type="Proteomes" id="UP000697330"/>
    </source>
</evidence>
<protein>
    <submittedName>
        <fullName evidence="9">PTS sugar transporter subunit IIB</fullName>
    </submittedName>
</protein>
<keyword evidence="3" id="KW-0963">Cytoplasm</keyword>
<dbReference type="GO" id="GO:0005737">
    <property type="term" value="C:cytoplasm"/>
    <property type="evidence" value="ECO:0007669"/>
    <property type="project" value="UniProtKB-SubCell"/>
</dbReference>
<gene>
    <name evidence="9" type="ORF">K8U72_03930</name>
</gene>
<sequence>MAKISWARVDYRLIHGQVITKWSKIASANQIVIVDDVLGQDEFMASIYKMAAPSGVGVDIKTAADAAAAYKDGTLGTGNIFLLFKDVHAARASHEAGLAFETLQLGGIPAEAGRKVVFPAVALGPSEVEDIRALHDAGVDIQIQVVPEEAGISYEEALKKYES</sequence>
<organism evidence="9 10">
    <name type="scientific">Thermophilibacter provencensis</name>
    <dbReference type="NCBI Taxonomy" id="1852386"/>
    <lineage>
        <taxon>Bacteria</taxon>
        <taxon>Bacillati</taxon>
        <taxon>Actinomycetota</taxon>
        <taxon>Coriobacteriia</taxon>
        <taxon>Coriobacteriales</taxon>
        <taxon>Atopobiaceae</taxon>
        <taxon>Thermophilibacter</taxon>
    </lineage>
</organism>
<dbReference type="GO" id="GO:0009401">
    <property type="term" value="P:phosphoenolpyruvate-dependent sugar phosphotransferase system"/>
    <property type="evidence" value="ECO:0007669"/>
    <property type="project" value="UniProtKB-KW"/>
</dbReference>
<reference evidence="9" key="1">
    <citation type="journal article" date="2021" name="PeerJ">
        <title>Extensive microbial diversity within the chicken gut microbiome revealed by metagenomics and culture.</title>
        <authorList>
            <person name="Gilroy R."/>
            <person name="Ravi A."/>
            <person name="Getino M."/>
            <person name="Pursley I."/>
            <person name="Horton D.L."/>
            <person name="Alikhan N.F."/>
            <person name="Baker D."/>
            <person name="Gharbi K."/>
            <person name="Hall N."/>
            <person name="Watson M."/>
            <person name="Adriaenssens E.M."/>
            <person name="Foster-Nyarko E."/>
            <person name="Jarju S."/>
            <person name="Secka A."/>
            <person name="Antonio M."/>
            <person name="Oren A."/>
            <person name="Chaudhuri R.R."/>
            <person name="La Ragione R."/>
            <person name="Hildebrand F."/>
            <person name="Pallen M.J."/>
        </authorList>
    </citation>
    <scope>NUCLEOTIDE SEQUENCE</scope>
    <source>
        <strain evidence="9">CHK124-7917</strain>
    </source>
</reference>
<name>A0A921GFH6_9ACTN</name>
<dbReference type="GO" id="GO:0008982">
    <property type="term" value="F:protein-N(PI)-phosphohistidine-sugar phosphotransferase activity"/>
    <property type="evidence" value="ECO:0007669"/>
    <property type="project" value="InterPro"/>
</dbReference>
<dbReference type="SUPFAM" id="SSF52728">
    <property type="entry name" value="PTS IIb component"/>
    <property type="match status" value="1"/>
</dbReference>
<dbReference type="OrthoDB" id="9788818at2"/>